<feature type="domain" description="Carboxyltransferase" evidence="4">
    <location>
        <begin position="24"/>
        <end position="304"/>
    </location>
</feature>
<gene>
    <name evidence="5" type="ORF">SAMN05877753_102523</name>
</gene>
<dbReference type="InterPro" id="IPR029000">
    <property type="entry name" value="Cyclophilin-like_dom_sf"/>
</dbReference>
<dbReference type="Gene3D" id="2.40.100.10">
    <property type="entry name" value="Cyclophilin-like"/>
    <property type="match status" value="1"/>
</dbReference>
<keyword evidence="2" id="KW-0378">Hydrolase</keyword>
<dbReference type="Pfam" id="PF02626">
    <property type="entry name" value="CT_A_B"/>
    <property type="match status" value="1"/>
</dbReference>
<evidence type="ECO:0000313" key="6">
    <source>
        <dbReference type="Proteomes" id="UP000219546"/>
    </source>
</evidence>
<dbReference type="Proteomes" id="UP000219546">
    <property type="component" value="Unassembled WGS sequence"/>
</dbReference>
<sequence>MAIRILKEGFHTTIQDVGRVSYRNIGVPISGAMDDISCKVTNWIVFNDETAPVLECTLIGPELLFESDALIAVGGKGFVPVVDGEPYQLFQAILIKAGNVLRLESNRTAARAYMAVQGGFHIEKIMNSYSTYTRGKFGGLNGRPLLKGDLIPFSPPTHFPKNRWFLSHSLLENLYRNNTIRFIKGNQADWFSSEMFSFFQATPFTITPQSDRMGYRLDGMAIDILKGQELVTEGTTPGTIQIPPNGKPIVLMRDSQVTGGYPKIGTVISSDLSVLGQKRPGDQIYFREVSLDEAYQIKKDLNQTLSFFKKRILWQRCPL</sequence>
<dbReference type="RefSeq" id="WP_097157700.1">
    <property type="nucleotide sequence ID" value="NZ_JBEPMQ010000001.1"/>
</dbReference>
<dbReference type="SMART" id="SM00797">
    <property type="entry name" value="AHS2"/>
    <property type="match status" value="1"/>
</dbReference>
<dbReference type="EMBL" id="OAOP01000002">
    <property type="protein sequence ID" value="SNX68423.1"/>
    <property type="molecule type" value="Genomic_DNA"/>
</dbReference>
<dbReference type="PANTHER" id="PTHR43309">
    <property type="entry name" value="5-OXOPROLINASE SUBUNIT C"/>
    <property type="match status" value="1"/>
</dbReference>
<dbReference type="GO" id="GO:0016787">
    <property type="term" value="F:hydrolase activity"/>
    <property type="evidence" value="ECO:0007669"/>
    <property type="project" value="UniProtKB-KW"/>
</dbReference>
<proteinExistence type="predicted"/>
<dbReference type="AlphaFoldDB" id="A0A285CN51"/>
<dbReference type="GO" id="GO:0005524">
    <property type="term" value="F:ATP binding"/>
    <property type="evidence" value="ECO:0007669"/>
    <property type="project" value="UniProtKB-KW"/>
</dbReference>
<evidence type="ECO:0000256" key="2">
    <source>
        <dbReference type="ARBA" id="ARBA00022801"/>
    </source>
</evidence>
<name>A0A285CN51_9BACI</name>
<accession>A0A285CN51</accession>
<dbReference type="PANTHER" id="PTHR43309:SF5">
    <property type="entry name" value="5-OXOPROLINASE SUBUNIT C"/>
    <property type="match status" value="1"/>
</dbReference>
<reference evidence="5 6" key="1">
    <citation type="submission" date="2017-08" db="EMBL/GenBank/DDBJ databases">
        <authorList>
            <person name="de Groot N.N."/>
        </authorList>
    </citation>
    <scope>NUCLEOTIDE SEQUENCE [LARGE SCALE GENOMIC DNA]</scope>
    <source>
        <strain evidence="5 6">JC228</strain>
    </source>
</reference>
<dbReference type="NCBIfam" id="TIGR00724">
    <property type="entry name" value="urea_amlyse_rel"/>
    <property type="match status" value="1"/>
</dbReference>
<organism evidence="5 6">
    <name type="scientific">Bacillus oleivorans</name>
    <dbReference type="NCBI Taxonomy" id="1448271"/>
    <lineage>
        <taxon>Bacteria</taxon>
        <taxon>Bacillati</taxon>
        <taxon>Bacillota</taxon>
        <taxon>Bacilli</taxon>
        <taxon>Bacillales</taxon>
        <taxon>Bacillaceae</taxon>
        <taxon>Bacillus</taxon>
    </lineage>
</organism>
<keyword evidence="3" id="KW-0067">ATP-binding</keyword>
<evidence type="ECO:0000256" key="3">
    <source>
        <dbReference type="ARBA" id="ARBA00022840"/>
    </source>
</evidence>
<protein>
    <submittedName>
        <fullName evidence="5">Antagonist of KipI</fullName>
    </submittedName>
</protein>
<dbReference type="InterPro" id="IPR003778">
    <property type="entry name" value="CT_A_B"/>
</dbReference>
<keyword evidence="1" id="KW-0547">Nucleotide-binding</keyword>
<dbReference type="SUPFAM" id="SSF50891">
    <property type="entry name" value="Cyclophilin-like"/>
    <property type="match status" value="1"/>
</dbReference>
<evidence type="ECO:0000256" key="1">
    <source>
        <dbReference type="ARBA" id="ARBA00022741"/>
    </source>
</evidence>
<keyword evidence="6" id="KW-1185">Reference proteome</keyword>
<evidence type="ECO:0000313" key="5">
    <source>
        <dbReference type="EMBL" id="SNX68423.1"/>
    </source>
</evidence>
<evidence type="ECO:0000259" key="4">
    <source>
        <dbReference type="SMART" id="SM00797"/>
    </source>
</evidence>
<dbReference type="InterPro" id="IPR052708">
    <property type="entry name" value="PxpC"/>
</dbReference>
<dbReference type="OrthoDB" id="9782422at2"/>